<keyword evidence="2" id="KW-1185">Reference proteome</keyword>
<evidence type="ECO:0000313" key="2">
    <source>
        <dbReference type="Proteomes" id="UP000290657"/>
    </source>
</evidence>
<dbReference type="Gene3D" id="1.10.287.500">
    <property type="entry name" value="Helix hairpin bin"/>
    <property type="match status" value="1"/>
</dbReference>
<dbReference type="AlphaFoldDB" id="A0A4Q0XXI3"/>
<dbReference type="RefSeq" id="WP_128994815.1">
    <property type="nucleotide sequence ID" value="NZ_PDKN01000001.1"/>
</dbReference>
<gene>
    <name evidence="1" type="ORF">CRV04_01325</name>
</gene>
<dbReference type="EMBL" id="PDKN01000001">
    <property type="protein sequence ID" value="RXJ60681.1"/>
    <property type="molecule type" value="Genomic_DNA"/>
</dbReference>
<sequence>MTQEELDAMMENGIEDVVEDSTSATQDEHHRDMAEQLGSVTKESEVKATEIFDKLESILCVTETLKNSQDDLEAHLEKIDAIVMDIMSTMQYQDIHRQKIERVINNMRSISKLMNQTLHIVDDEEIAPSAKHIVGDNTSDLVTDEELEALIASMNNK</sequence>
<comment type="caution">
    <text evidence="1">The sequence shown here is derived from an EMBL/GenBank/DDBJ whole genome shotgun (WGS) entry which is preliminary data.</text>
</comment>
<name>A0A4Q0XXI3_9BACT</name>
<dbReference type="Proteomes" id="UP000290657">
    <property type="component" value="Unassembled WGS sequence"/>
</dbReference>
<reference evidence="1 2" key="1">
    <citation type="submission" date="2017-10" db="EMBL/GenBank/DDBJ databases">
        <title>Genomics of the genus Arcobacter.</title>
        <authorList>
            <person name="Perez-Cataluna A."/>
            <person name="Figueras M.J."/>
        </authorList>
    </citation>
    <scope>NUCLEOTIDE SEQUENCE [LARGE SCALE GENOMIC DNA]</scope>
    <source>
        <strain evidence="1 2">CECT 8987</strain>
    </source>
</reference>
<dbReference type="SUPFAM" id="SSF75708">
    <property type="entry name" value="Chemotaxis phosphatase CheZ"/>
    <property type="match status" value="1"/>
</dbReference>
<dbReference type="OrthoDB" id="5347695at2"/>
<evidence type="ECO:0000313" key="1">
    <source>
        <dbReference type="EMBL" id="RXJ60681.1"/>
    </source>
</evidence>
<protein>
    <recommendedName>
        <fullName evidence="3">Chemotaxis protein CheZ</fullName>
    </recommendedName>
</protein>
<accession>A0A4Q0XXI3</accession>
<organism evidence="1 2">
    <name type="scientific">Candidatus Marinarcus aquaticus</name>
    <dbReference type="NCBI Taxonomy" id="2044504"/>
    <lineage>
        <taxon>Bacteria</taxon>
        <taxon>Pseudomonadati</taxon>
        <taxon>Campylobacterota</taxon>
        <taxon>Epsilonproteobacteria</taxon>
        <taxon>Campylobacterales</taxon>
        <taxon>Arcobacteraceae</taxon>
        <taxon>Candidatus Marinarcus</taxon>
    </lineage>
</organism>
<evidence type="ECO:0008006" key="3">
    <source>
        <dbReference type="Google" id="ProtNLM"/>
    </source>
</evidence>
<proteinExistence type="predicted"/>